<dbReference type="GO" id="GO:0003677">
    <property type="term" value="F:DNA binding"/>
    <property type="evidence" value="ECO:0007669"/>
    <property type="project" value="UniProtKB-KW"/>
</dbReference>
<evidence type="ECO:0000256" key="1">
    <source>
        <dbReference type="ARBA" id="ARBA00005384"/>
    </source>
</evidence>
<dbReference type="Proteomes" id="UP000515819">
    <property type="component" value="Chromosome"/>
</dbReference>
<dbReference type="PANTHER" id="PTHR46577:SF1">
    <property type="entry name" value="HTH-TYPE TRANSCRIPTIONAL REGULATORY PROTEIN GABR"/>
    <property type="match status" value="1"/>
</dbReference>
<keyword evidence="7" id="KW-0032">Aminotransferase</keyword>
<dbReference type="Pfam" id="PF00392">
    <property type="entry name" value="GntR"/>
    <property type="match status" value="1"/>
</dbReference>
<keyword evidence="5" id="KW-0804">Transcription</keyword>
<evidence type="ECO:0000256" key="5">
    <source>
        <dbReference type="ARBA" id="ARBA00023163"/>
    </source>
</evidence>
<keyword evidence="4" id="KW-0238">DNA-binding</keyword>
<feature type="domain" description="HTH gntR-type" evidence="6">
    <location>
        <begin position="12"/>
        <end position="80"/>
    </location>
</feature>
<dbReference type="SUPFAM" id="SSF53383">
    <property type="entry name" value="PLP-dependent transferases"/>
    <property type="match status" value="1"/>
</dbReference>
<name>A0A7G9FQ73_9FIRM</name>
<dbReference type="InterPro" id="IPR015424">
    <property type="entry name" value="PyrdxlP-dep_Trfase"/>
</dbReference>
<gene>
    <name evidence="7" type="ORF">H9Q76_05370</name>
</gene>
<dbReference type="PANTHER" id="PTHR46577">
    <property type="entry name" value="HTH-TYPE TRANSCRIPTIONAL REGULATORY PROTEIN GABR"/>
    <property type="match status" value="1"/>
</dbReference>
<protein>
    <submittedName>
        <fullName evidence="7">PLP-dependent aminotransferase family protein</fullName>
    </submittedName>
</protein>
<dbReference type="SMART" id="SM00345">
    <property type="entry name" value="HTH_GNTR"/>
    <property type="match status" value="1"/>
</dbReference>
<dbReference type="CDD" id="cd07377">
    <property type="entry name" value="WHTH_GntR"/>
    <property type="match status" value="1"/>
</dbReference>
<dbReference type="InterPro" id="IPR004839">
    <property type="entry name" value="Aminotransferase_I/II_large"/>
</dbReference>
<dbReference type="InterPro" id="IPR051446">
    <property type="entry name" value="HTH_trans_reg/aminotransferase"/>
</dbReference>
<sequence>MLTYSFDKRGGQSLYEYLYNCMKTDIINGVLSPNEKLPSKRAFAGNHGISIVTVENTYGQLMAEGYIYSKPKSGFFVSPIQSQITSVSNESDLIEAKKAYIHDNSINLISNHTAPENFPFSIWAKLTRQILSEQSPDLLVPPPAGGVPELRTAIARHLHEFRGINASPEQIMIGAGTEYLYGLIVQLLGRELVYGLENPSSKKIRSIYEALGVKVAPLEMDEEGIQLDARNLTIPDIIQISPSHHFPTGIVTSVSRRYGLLQWANESNSRYIIEDDFDSEFRLQGKPIPSLFSMDTTDKVIYFNTFTKSLASTIRISYMVLPKSLLHLYYNKLGFYACTVSNFEQYTLAAFIRDQYFEKHINRMRNHYRSLRDELIAGFKQSPLADRITISQENAGLHFLLHIDSKKNDQELQAMAQVHDITLAFVSDYYSFDFKSDISRYDHTAIINYSGLNMDDIPVVIKRLSSAWSDSL</sequence>
<dbReference type="CDD" id="cd00609">
    <property type="entry name" value="AAT_like"/>
    <property type="match status" value="1"/>
</dbReference>
<evidence type="ECO:0000313" key="8">
    <source>
        <dbReference type="Proteomes" id="UP000515819"/>
    </source>
</evidence>
<dbReference type="Pfam" id="PF00155">
    <property type="entry name" value="Aminotran_1_2"/>
    <property type="match status" value="1"/>
</dbReference>
<keyword evidence="8" id="KW-1185">Reference proteome</keyword>
<keyword evidence="7" id="KW-0808">Transferase</keyword>
<reference evidence="7 8" key="1">
    <citation type="submission" date="2020-08" db="EMBL/GenBank/DDBJ databases">
        <authorList>
            <person name="Liu C."/>
            <person name="Sun Q."/>
        </authorList>
    </citation>
    <scope>NUCLEOTIDE SEQUENCE [LARGE SCALE GENOMIC DNA]</scope>
    <source>
        <strain evidence="7 8">NSJ-4</strain>
    </source>
</reference>
<dbReference type="InterPro" id="IPR000524">
    <property type="entry name" value="Tscrpt_reg_HTH_GntR"/>
</dbReference>
<dbReference type="SUPFAM" id="SSF46785">
    <property type="entry name" value="Winged helix' DNA-binding domain"/>
    <property type="match status" value="1"/>
</dbReference>
<dbReference type="InterPro" id="IPR036390">
    <property type="entry name" value="WH_DNA-bd_sf"/>
</dbReference>
<keyword evidence="3" id="KW-0805">Transcription regulation</keyword>
<evidence type="ECO:0000256" key="2">
    <source>
        <dbReference type="ARBA" id="ARBA00022898"/>
    </source>
</evidence>
<organism evidence="7 8">
    <name type="scientific">Wujia chipingensis</name>
    <dbReference type="NCBI Taxonomy" id="2763670"/>
    <lineage>
        <taxon>Bacteria</taxon>
        <taxon>Bacillati</taxon>
        <taxon>Bacillota</taxon>
        <taxon>Clostridia</taxon>
        <taxon>Lachnospirales</taxon>
        <taxon>Lachnospiraceae</taxon>
        <taxon>Wujia</taxon>
    </lineage>
</organism>
<dbReference type="GO" id="GO:0030170">
    <property type="term" value="F:pyridoxal phosphate binding"/>
    <property type="evidence" value="ECO:0007669"/>
    <property type="project" value="InterPro"/>
</dbReference>
<dbReference type="Gene3D" id="3.40.640.10">
    <property type="entry name" value="Type I PLP-dependent aspartate aminotransferase-like (Major domain)"/>
    <property type="match status" value="1"/>
</dbReference>
<dbReference type="PROSITE" id="PS50949">
    <property type="entry name" value="HTH_GNTR"/>
    <property type="match status" value="1"/>
</dbReference>
<dbReference type="RefSeq" id="WP_249321794.1">
    <property type="nucleotide sequence ID" value="NZ_CP060632.1"/>
</dbReference>
<dbReference type="EMBL" id="CP060632">
    <property type="protein sequence ID" value="QNM00705.1"/>
    <property type="molecule type" value="Genomic_DNA"/>
</dbReference>
<dbReference type="GO" id="GO:0003700">
    <property type="term" value="F:DNA-binding transcription factor activity"/>
    <property type="evidence" value="ECO:0007669"/>
    <property type="project" value="InterPro"/>
</dbReference>
<dbReference type="InterPro" id="IPR015421">
    <property type="entry name" value="PyrdxlP-dep_Trfase_major"/>
</dbReference>
<dbReference type="KEGG" id="wcp:H9Q76_05370"/>
<comment type="similarity">
    <text evidence="1">In the C-terminal section; belongs to the class-I pyridoxal-phosphate-dependent aminotransferase family.</text>
</comment>
<evidence type="ECO:0000313" key="7">
    <source>
        <dbReference type="EMBL" id="QNM00705.1"/>
    </source>
</evidence>
<accession>A0A7G9FQ73</accession>
<evidence type="ECO:0000256" key="4">
    <source>
        <dbReference type="ARBA" id="ARBA00023125"/>
    </source>
</evidence>
<dbReference type="GO" id="GO:0008483">
    <property type="term" value="F:transaminase activity"/>
    <property type="evidence" value="ECO:0007669"/>
    <property type="project" value="UniProtKB-KW"/>
</dbReference>
<dbReference type="Gene3D" id="1.10.10.10">
    <property type="entry name" value="Winged helix-like DNA-binding domain superfamily/Winged helix DNA-binding domain"/>
    <property type="match status" value="1"/>
</dbReference>
<evidence type="ECO:0000256" key="3">
    <source>
        <dbReference type="ARBA" id="ARBA00023015"/>
    </source>
</evidence>
<dbReference type="InterPro" id="IPR036388">
    <property type="entry name" value="WH-like_DNA-bd_sf"/>
</dbReference>
<proteinExistence type="inferred from homology"/>
<keyword evidence="2" id="KW-0663">Pyridoxal phosphate</keyword>
<dbReference type="AlphaFoldDB" id="A0A7G9FQ73"/>
<evidence type="ECO:0000259" key="6">
    <source>
        <dbReference type="PROSITE" id="PS50949"/>
    </source>
</evidence>